<reference evidence="2 3" key="1">
    <citation type="submission" date="2017-11" db="EMBL/GenBank/DDBJ databases">
        <title>Rhodohalobacter 15182 sp. nov., isolated from a salt lake.</title>
        <authorList>
            <person name="Han S."/>
        </authorList>
    </citation>
    <scope>NUCLEOTIDE SEQUENCE [LARGE SCALE GENOMIC DNA]</scope>
    <source>
        <strain evidence="2 3">15182</strain>
    </source>
</reference>
<evidence type="ECO:0000259" key="1">
    <source>
        <dbReference type="Pfam" id="PF19480"/>
    </source>
</evidence>
<dbReference type="RefSeq" id="WP_101073522.1">
    <property type="nucleotide sequence ID" value="NZ_PISP01000003.1"/>
</dbReference>
<protein>
    <submittedName>
        <fullName evidence="2">Cupin fold metalloprotein, WbuC family</fullName>
    </submittedName>
</protein>
<dbReference type="CDD" id="cd07005">
    <property type="entry name" value="cupin_WbuC-like"/>
    <property type="match status" value="1"/>
</dbReference>
<dbReference type="AlphaFoldDB" id="A0A2N0VFS9"/>
<dbReference type="EMBL" id="PISP01000003">
    <property type="protein sequence ID" value="PKD43047.1"/>
    <property type="molecule type" value="Genomic_DNA"/>
</dbReference>
<dbReference type="SUPFAM" id="SSF51182">
    <property type="entry name" value="RmlC-like cupins"/>
    <property type="match status" value="1"/>
</dbReference>
<gene>
    <name evidence="2" type="ORF">CWD77_10450</name>
</gene>
<dbReference type="NCBIfam" id="TIGR04366">
    <property type="entry name" value="cupin_WbuC"/>
    <property type="match status" value="1"/>
</dbReference>
<sequence length="164" mass="18839">MKLAFDNPSGDYFHLSETQIVEGLEASRESPRKRMILPIHRKQNAEVQRLINFLQPGTYIRPHRHPMHHATESIVVLKGSIRFFTLDDKGSVLTDNLLKSNPIPSVVDIEPNTWHTFVVLEEDTILFECKKGPYNAETDKEFASWSADESDPSAFEQLRNHLNL</sequence>
<proteinExistence type="predicted"/>
<dbReference type="Gene3D" id="2.60.120.10">
    <property type="entry name" value="Jelly Rolls"/>
    <property type="match status" value="1"/>
</dbReference>
<evidence type="ECO:0000313" key="2">
    <source>
        <dbReference type="EMBL" id="PKD43047.1"/>
    </source>
</evidence>
<dbReference type="Proteomes" id="UP000233398">
    <property type="component" value="Unassembled WGS sequence"/>
</dbReference>
<feature type="domain" description="Cupin fold metalloprotein WbuC cupin" evidence="1">
    <location>
        <begin position="18"/>
        <end position="95"/>
    </location>
</feature>
<dbReference type="Pfam" id="PF19480">
    <property type="entry name" value="DUF6016"/>
    <property type="match status" value="1"/>
</dbReference>
<dbReference type="InterPro" id="IPR046058">
    <property type="entry name" value="WbuC_cupin"/>
</dbReference>
<dbReference type="OrthoDB" id="9811153at2"/>
<accession>A0A2N0VFS9</accession>
<evidence type="ECO:0000313" key="3">
    <source>
        <dbReference type="Proteomes" id="UP000233398"/>
    </source>
</evidence>
<keyword evidence="3" id="KW-1185">Reference proteome</keyword>
<dbReference type="InterPro" id="IPR027565">
    <property type="entry name" value="Cupin_WbuC"/>
</dbReference>
<dbReference type="InterPro" id="IPR011051">
    <property type="entry name" value="RmlC_Cupin_sf"/>
</dbReference>
<dbReference type="InterPro" id="IPR014710">
    <property type="entry name" value="RmlC-like_jellyroll"/>
</dbReference>
<comment type="caution">
    <text evidence="2">The sequence shown here is derived from an EMBL/GenBank/DDBJ whole genome shotgun (WGS) entry which is preliminary data.</text>
</comment>
<name>A0A2N0VFS9_9BACT</name>
<organism evidence="2 3">
    <name type="scientific">Rhodohalobacter barkolensis</name>
    <dbReference type="NCBI Taxonomy" id="2053187"/>
    <lineage>
        <taxon>Bacteria</taxon>
        <taxon>Pseudomonadati</taxon>
        <taxon>Balneolota</taxon>
        <taxon>Balneolia</taxon>
        <taxon>Balneolales</taxon>
        <taxon>Balneolaceae</taxon>
        <taxon>Rhodohalobacter</taxon>
    </lineage>
</organism>